<evidence type="ECO:0000313" key="3">
    <source>
        <dbReference type="EMBL" id="KZT34676.1"/>
    </source>
</evidence>
<dbReference type="InterPro" id="IPR036265">
    <property type="entry name" value="HIT-like_sf"/>
</dbReference>
<feature type="non-terminal residue" evidence="3">
    <location>
        <position position="1"/>
    </location>
</feature>
<reference evidence="3 4" key="1">
    <citation type="journal article" date="2016" name="Mol. Biol. Evol.">
        <title>Comparative Genomics of Early-Diverging Mushroom-Forming Fungi Provides Insights into the Origins of Lignocellulose Decay Capabilities.</title>
        <authorList>
            <person name="Nagy L.G."/>
            <person name="Riley R."/>
            <person name="Tritt A."/>
            <person name="Adam C."/>
            <person name="Daum C."/>
            <person name="Floudas D."/>
            <person name="Sun H."/>
            <person name="Yadav J.S."/>
            <person name="Pangilinan J."/>
            <person name="Larsson K.H."/>
            <person name="Matsuura K."/>
            <person name="Barry K."/>
            <person name="Labutti K."/>
            <person name="Kuo R."/>
            <person name="Ohm R.A."/>
            <person name="Bhattacharya S.S."/>
            <person name="Shirouzu T."/>
            <person name="Yoshinaga Y."/>
            <person name="Martin F.M."/>
            <person name="Grigoriev I.V."/>
            <person name="Hibbett D.S."/>
        </authorList>
    </citation>
    <scope>NUCLEOTIDE SEQUENCE [LARGE SCALE GENOMIC DNA]</scope>
    <source>
        <strain evidence="3 4">HHB10207 ss-3</strain>
    </source>
</reference>
<comment type="caution">
    <text evidence="1">Lacks conserved residue(s) required for the propagation of feature annotation.</text>
</comment>
<dbReference type="SUPFAM" id="SSF54197">
    <property type="entry name" value="HIT-like"/>
    <property type="match status" value="1"/>
</dbReference>
<keyword evidence="4" id="KW-1185">Reference proteome</keyword>
<dbReference type="Gene3D" id="3.30.428.10">
    <property type="entry name" value="HIT-like"/>
    <property type="match status" value="1"/>
</dbReference>
<dbReference type="OrthoDB" id="672793at2759"/>
<dbReference type="GO" id="GO:0009117">
    <property type="term" value="P:nucleotide metabolic process"/>
    <property type="evidence" value="ECO:0007669"/>
    <property type="project" value="TreeGrafter"/>
</dbReference>
<dbReference type="EMBL" id="KV428170">
    <property type="protein sequence ID" value="KZT34676.1"/>
    <property type="molecule type" value="Genomic_DNA"/>
</dbReference>
<dbReference type="InterPro" id="IPR001310">
    <property type="entry name" value="Histidine_triad_HIT"/>
</dbReference>
<proteinExistence type="predicted"/>
<evidence type="ECO:0000256" key="1">
    <source>
        <dbReference type="PROSITE-ProRule" id="PRU00464"/>
    </source>
</evidence>
<dbReference type="Pfam" id="PF01230">
    <property type="entry name" value="HIT"/>
    <property type="match status" value="1"/>
</dbReference>
<dbReference type="InterPro" id="IPR011146">
    <property type="entry name" value="HIT-like"/>
</dbReference>
<gene>
    <name evidence="3" type="ORF">SISSUDRAFT_1082648</name>
</gene>
<dbReference type="AlphaFoldDB" id="A0A165ZVA7"/>
<evidence type="ECO:0000313" key="4">
    <source>
        <dbReference type="Proteomes" id="UP000076798"/>
    </source>
</evidence>
<accession>A0A165ZVA7</accession>
<dbReference type="STRING" id="1314776.A0A165ZVA7"/>
<sequence length="134" mass="15285">GKIPSFKIAEPEHSLAFLDINPISKGHTLVIPKHILIYNTYHEYHAVLLHVLPDLYLADILPLSKKIAGALEVKDFNIVQNIGKLAFQHVPQSTSTSTSSPSEALILKIDENWPHCPSHRRSLRRIYWRMFRGI</sequence>
<name>A0A165ZVA7_9AGAM</name>
<organism evidence="3 4">
    <name type="scientific">Sistotremastrum suecicum HHB10207 ss-3</name>
    <dbReference type="NCBI Taxonomy" id="1314776"/>
    <lineage>
        <taxon>Eukaryota</taxon>
        <taxon>Fungi</taxon>
        <taxon>Dikarya</taxon>
        <taxon>Basidiomycota</taxon>
        <taxon>Agaricomycotina</taxon>
        <taxon>Agaricomycetes</taxon>
        <taxon>Sistotremastrales</taxon>
        <taxon>Sistotremastraceae</taxon>
        <taxon>Sistotremastrum</taxon>
    </lineage>
</organism>
<protein>
    <recommendedName>
        <fullName evidence="2">HIT domain-containing protein</fullName>
    </recommendedName>
</protein>
<dbReference type="Proteomes" id="UP000076798">
    <property type="component" value="Unassembled WGS sequence"/>
</dbReference>
<dbReference type="PANTHER" id="PTHR46648">
    <property type="entry name" value="HIT FAMILY PROTEIN 1"/>
    <property type="match status" value="1"/>
</dbReference>
<dbReference type="GO" id="GO:0003824">
    <property type="term" value="F:catalytic activity"/>
    <property type="evidence" value="ECO:0007669"/>
    <property type="project" value="InterPro"/>
</dbReference>
<dbReference type="PROSITE" id="PS51084">
    <property type="entry name" value="HIT_2"/>
    <property type="match status" value="1"/>
</dbReference>
<dbReference type="PANTHER" id="PTHR46648:SF1">
    <property type="entry name" value="ADENOSINE 5'-MONOPHOSPHORAMIDASE HNT1"/>
    <property type="match status" value="1"/>
</dbReference>
<feature type="domain" description="HIT" evidence="2">
    <location>
        <begin position="1"/>
        <end position="33"/>
    </location>
</feature>
<evidence type="ECO:0000259" key="2">
    <source>
        <dbReference type="PROSITE" id="PS51084"/>
    </source>
</evidence>